<organism evidence="3">
    <name type="scientific">Pyramimonas obovata</name>
    <dbReference type="NCBI Taxonomy" id="1411642"/>
    <lineage>
        <taxon>Eukaryota</taxon>
        <taxon>Viridiplantae</taxon>
        <taxon>Chlorophyta</taxon>
        <taxon>Pyramimonadophyceae</taxon>
        <taxon>Pyramimonadales</taxon>
        <taxon>Pyramimonadaceae</taxon>
        <taxon>Pyramimonas</taxon>
        <taxon>Pyramimonas incertae sedis</taxon>
    </lineage>
</organism>
<evidence type="ECO:0000256" key="2">
    <source>
        <dbReference type="SAM" id="Phobius"/>
    </source>
</evidence>
<proteinExistence type="predicted"/>
<sequence length="165" mass="18687">MGQSIRDLGFNQGPQWWQDLTDLVSDALVKYGLYILGALLVLLLLRPYIERYFVSLRARALESGESNVEFLERQRLARRQQQENASKRQEQYLEEERVTRAQAAEKRLEDLDKKAEYMGFKPQGKGRRLDDGESTQKSGPVRRVTRAAAAAAAEAAETRAAAAET</sequence>
<feature type="compositionally biased region" description="Low complexity" evidence="1">
    <location>
        <begin position="146"/>
        <end position="165"/>
    </location>
</feature>
<keyword evidence="2" id="KW-0812">Transmembrane</keyword>
<reference evidence="3" key="1">
    <citation type="submission" date="2021-01" db="EMBL/GenBank/DDBJ databases">
        <authorList>
            <person name="Corre E."/>
            <person name="Pelletier E."/>
            <person name="Niang G."/>
            <person name="Scheremetjew M."/>
            <person name="Finn R."/>
            <person name="Kale V."/>
            <person name="Holt S."/>
            <person name="Cochrane G."/>
            <person name="Meng A."/>
            <person name="Brown T."/>
            <person name="Cohen L."/>
        </authorList>
    </citation>
    <scope>NUCLEOTIDE SEQUENCE</scope>
    <source>
        <strain evidence="3">CCMP722</strain>
    </source>
</reference>
<name>A0A7S0RDL4_9CHLO</name>
<dbReference type="AlphaFoldDB" id="A0A7S0RDL4"/>
<keyword evidence="2" id="KW-1133">Transmembrane helix</keyword>
<dbReference type="EMBL" id="HBFA01024155">
    <property type="protein sequence ID" value="CAD8674539.1"/>
    <property type="molecule type" value="Transcribed_RNA"/>
</dbReference>
<protein>
    <recommendedName>
        <fullName evidence="4">Selenoprotein S</fullName>
    </recommendedName>
</protein>
<accession>A0A7S0RDL4</accession>
<evidence type="ECO:0008006" key="4">
    <source>
        <dbReference type="Google" id="ProtNLM"/>
    </source>
</evidence>
<gene>
    <name evidence="3" type="ORF">POBO1169_LOCUS12293</name>
</gene>
<feature type="transmembrane region" description="Helical" evidence="2">
    <location>
        <begin position="31"/>
        <end position="49"/>
    </location>
</feature>
<evidence type="ECO:0000256" key="1">
    <source>
        <dbReference type="SAM" id="MobiDB-lite"/>
    </source>
</evidence>
<feature type="region of interest" description="Disordered" evidence="1">
    <location>
        <begin position="114"/>
        <end position="165"/>
    </location>
</feature>
<evidence type="ECO:0000313" key="3">
    <source>
        <dbReference type="EMBL" id="CAD8674539.1"/>
    </source>
</evidence>
<keyword evidence="2" id="KW-0472">Membrane</keyword>